<keyword evidence="4" id="KW-1185">Reference proteome</keyword>
<dbReference type="EMBL" id="CP010311">
    <property type="protein sequence ID" value="AJF05760.1"/>
    <property type="molecule type" value="Genomic_DNA"/>
</dbReference>
<dbReference type="InterPro" id="IPR011051">
    <property type="entry name" value="RmlC_Cupin_sf"/>
</dbReference>
<dbReference type="STRING" id="483547.GSUB_03070"/>
<dbReference type="Gene3D" id="2.60.120.10">
    <property type="entry name" value="Jelly Rolls"/>
    <property type="match status" value="1"/>
</dbReference>
<dbReference type="InterPro" id="IPR013096">
    <property type="entry name" value="Cupin_2"/>
</dbReference>
<feature type="domain" description="Cupin type-2" evidence="2">
    <location>
        <begin position="42"/>
        <end position="108"/>
    </location>
</feature>
<reference evidence="3 4" key="1">
    <citation type="journal article" date="2015" name="Genome Announc.">
        <title>Genomes of Geoalkalibacter ferrihydriticus Z-0531T and Geoalkalibacter subterraneus Red1T, Two Haloalkaliphilic Metal-Reducing Deltaproteobacteria.</title>
        <authorList>
            <person name="Badalamenti J.P."/>
            <person name="Krajmalnik-Brown R."/>
            <person name="Torres C.I."/>
            <person name="Bond D.R."/>
        </authorList>
    </citation>
    <scope>NUCLEOTIDE SEQUENCE [LARGE SCALE GENOMIC DNA]</scope>
    <source>
        <strain evidence="3 4">Red1</strain>
    </source>
</reference>
<dbReference type="Proteomes" id="UP000035036">
    <property type="component" value="Chromosome"/>
</dbReference>
<protein>
    <submittedName>
        <fullName evidence="3">Cupin</fullName>
    </submittedName>
</protein>
<dbReference type="PANTHER" id="PTHR35848:SF6">
    <property type="entry name" value="CUPIN TYPE-2 DOMAIN-CONTAINING PROTEIN"/>
    <property type="match status" value="1"/>
</dbReference>
<dbReference type="SUPFAM" id="SSF51182">
    <property type="entry name" value="RmlC-like cupins"/>
    <property type="match status" value="1"/>
</dbReference>
<proteinExistence type="predicted"/>
<accession>A0A0B5FNX7</accession>
<dbReference type="InterPro" id="IPR014710">
    <property type="entry name" value="RmlC-like_jellyroll"/>
</dbReference>
<dbReference type="InterPro" id="IPR051610">
    <property type="entry name" value="GPI/OXD"/>
</dbReference>
<gene>
    <name evidence="3" type="ORF">GSUB_03070</name>
</gene>
<name>A0A0B5FNX7_9BACT</name>
<evidence type="ECO:0000313" key="4">
    <source>
        <dbReference type="Proteomes" id="UP000035036"/>
    </source>
</evidence>
<evidence type="ECO:0000259" key="2">
    <source>
        <dbReference type="Pfam" id="PF07883"/>
    </source>
</evidence>
<sequence length="114" mass="12287">MQGTTVKAAEQAEYTHPKHKDYHLRDLVTAAVNPALSVHLGRLEPGGEIFVHTHDSQTETFHILSGQAVCTMGEEKIEYGSGTCGTAPPGIPHGLKNEGQEPVVLMAMFTPPLK</sequence>
<dbReference type="OrthoDB" id="9791297at2"/>
<dbReference type="GO" id="GO:0046872">
    <property type="term" value="F:metal ion binding"/>
    <property type="evidence" value="ECO:0007669"/>
    <property type="project" value="UniProtKB-KW"/>
</dbReference>
<dbReference type="PANTHER" id="PTHR35848">
    <property type="entry name" value="OXALATE-BINDING PROTEIN"/>
    <property type="match status" value="1"/>
</dbReference>
<dbReference type="RefSeq" id="WP_040199144.1">
    <property type="nucleotide sequence ID" value="NZ_CP010311.1"/>
</dbReference>
<dbReference type="KEGG" id="gsb:GSUB_03070"/>
<dbReference type="Pfam" id="PF07883">
    <property type="entry name" value="Cupin_2"/>
    <property type="match status" value="1"/>
</dbReference>
<dbReference type="HOGENOM" id="CLU_161240_1_0_7"/>
<evidence type="ECO:0000313" key="3">
    <source>
        <dbReference type="EMBL" id="AJF05760.1"/>
    </source>
</evidence>
<dbReference type="AlphaFoldDB" id="A0A0B5FNX7"/>
<organism evidence="3 4">
    <name type="scientific">Geoalkalibacter subterraneus</name>
    <dbReference type="NCBI Taxonomy" id="483547"/>
    <lineage>
        <taxon>Bacteria</taxon>
        <taxon>Pseudomonadati</taxon>
        <taxon>Thermodesulfobacteriota</taxon>
        <taxon>Desulfuromonadia</taxon>
        <taxon>Desulfuromonadales</taxon>
        <taxon>Geoalkalibacteraceae</taxon>
        <taxon>Geoalkalibacter</taxon>
    </lineage>
</organism>
<evidence type="ECO:0000256" key="1">
    <source>
        <dbReference type="ARBA" id="ARBA00022723"/>
    </source>
</evidence>
<keyword evidence="1" id="KW-0479">Metal-binding</keyword>